<dbReference type="InterPro" id="IPR009880">
    <property type="entry name" value="Glyoxal_oxidase_N"/>
</dbReference>
<dbReference type="InterPro" id="IPR014756">
    <property type="entry name" value="Ig_E-set"/>
</dbReference>
<dbReference type="InterPro" id="IPR015202">
    <property type="entry name" value="GO-like_E_set"/>
</dbReference>
<dbReference type="PANTHER" id="PTHR32208:SF62">
    <property type="entry name" value="OXIDASE, PUTATIVE, EXPRESSED-RELATED"/>
    <property type="match status" value="1"/>
</dbReference>
<protein>
    <recommendedName>
        <fullName evidence="5">Aldehyde oxidase GLOX</fullName>
    </recommendedName>
    <alternativeName>
        <fullName evidence="6">Glyoxal oxidase</fullName>
    </alternativeName>
</protein>
<gene>
    <name evidence="9" type="ORF">D5086_0000086770</name>
</gene>
<dbReference type="Gene3D" id="2.130.10.80">
    <property type="entry name" value="Galactose oxidase/kelch, beta-propeller"/>
    <property type="match status" value="1"/>
</dbReference>
<dbReference type="STRING" id="43335.A0A4U5QIT2"/>
<evidence type="ECO:0000313" key="9">
    <source>
        <dbReference type="EMBL" id="TKS10091.1"/>
    </source>
</evidence>
<keyword evidence="2" id="KW-0964">Secreted</keyword>
<dbReference type="Gene3D" id="2.60.40.10">
    <property type="entry name" value="Immunoglobulins"/>
    <property type="match status" value="1"/>
</dbReference>
<evidence type="ECO:0000259" key="7">
    <source>
        <dbReference type="Pfam" id="PF07250"/>
    </source>
</evidence>
<name>A0A4U5QIT2_POPAL</name>
<dbReference type="InterPro" id="IPR037293">
    <property type="entry name" value="Gal_Oxidase_central_sf"/>
</dbReference>
<evidence type="ECO:0000256" key="1">
    <source>
        <dbReference type="ARBA" id="ARBA00004613"/>
    </source>
</evidence>
<dbReference type="PANTHER" id="PTHR32208">
    <property type="entry name" value="SECRETED PROTEIN-RELATED"/>
    <property type="match status" value="1"/>
</dbReference>
<dbReference type="Pfam" id="PF09118">
    <property type="entry name" value="GO-like_E_set"/>
    <property type="match status" value="1"/>
</dbReference>
<evidence type="ECO:0000256" key="5">
    <source>
        <dbReference type="ARBA" id="ARBA00073112"/>
    </source>
</evidence>
<evidence type="ECO:0000256" key="6">
    <source>
        <dbReference type="ARBA" id="ARBA00077505"/>
    </source>
</evidence>
<accession>A0A4U5QIT2</accession>
<organism evidence="9">
    <name type="scientific">Populus alba</name>
    <name type="common">White poplar</name>
    <dbReference type="NCBI Taxonomy" id="43335"/>
    <lineage>
        <taxon>Eukaryota</taxon>
        <taxon>Viridiplantae</taxon>
        <taxon>Streptophyta</taxon>
        <taxon>Embryophyta</taxon>
        <taxon>Tracheophyta</taxon>
        <taxon>Spermatophyta</taxon>
        <taxon>Magnoliopsida</taxon>
        <taxon>eudicotyledons</taxon>
        <taxon>Gunneridae</taxon>
        <taxon>Pentapetalae</taxon>
        <taxon>rosids</taxon>
        <taxon>fabids</taxon>
        <taxon>Malpighiales</taxon>
        <taxon>Salicaceae</taxon>
        <taxon>Saliceae</taxon>
        <taxon>Populus</taxon>
    </lineage>
</organism>
<sequence length="652" mass="72238">MTISYLSPLALQFRSDPKYTLLFISNSIASWISWLSNKLIVFTDQINTRIISYAISKRVVTGNLSVQSGVQTTLLLIKTPHIRPNITTHHHRQKNMSQPSMPRYTSILFFLFLQLFFAAQPCHRTVTYAAGGGLWQLLQNSIGITAMHMQLLSNDRVVIYDRTDFGRSNLSLPDGKCRNDSSELVIKYDCTAHSVEYDVLANRFRPLMVQSDVWCSSGAVVPDGRLIQAGGFNDGERKVRIFSPCNGSGCDWEEVGDGLKVKRWYATSHILPDGRQIIIGGRRQFNYEFYPKSSAPNVYSLPFLMETNDRSIENNLYPSVFLNGDGNLFIFANNRAILFDHKTNKVLKTYPAIPGGDPRSYPSTGSAVLLPLKNLQASTIEAEVLVCGGAPKGSYAKVENGNFVLALDTCARIKINDPNPRWVMETMPTARVMGDMTLLPNGNVLIINGAGAGTAGWEKGRDPVLNPVLYRPDDASGSRFELQNPSTIPRMYHSTAILLRDGRVLVGGSNPHIGYEFTGVLFPTELSLEAFSPPYLDPNFDDLRPTIVSSSASKGKNIGYGQKLLVRFKVTSKIVTDMVSVTMVAPAFNTHSFSMNHRLLVLGNEKVTVVGASTYDIQVMTPRSGDLAPPGHYMLYVVHQQIPSEGLWVKIL</sequence>
<dbReference type="InterPro" id="IPR013783">
    <property type="entry name" value="Ig-like_fold"/>
</dbReference>
<evidence type="ECO:0000256" key="2">
    <source>
        <dbReference type="ARBA" id="ARBA00022525"/>
    </source>
</evidence>
<dbReference type="GO" id="GO:0005615">
    <property type="term" value="C:extracellular space"/>
    <property type="evidence" value="ECO:0007669"/>
    <property type="project" value="UniProtKB-ARBA"/>
</dbReference>
<feature type="domain" description="Galactose oxidase-like Early set" evidence="8">
    <location>
        <begin position="544"/>
        <end position="651"/>
    </location>
</feature>
<keyword evidence="4" id="KW-0560">Oxidoreductase</keyword>
<dbReference type="SUPFAM" id="SSF81296">
    <property type="entry name" value="E set domains"/>
    <property type="match status" value="1"/>
</dbReference>
<evidence type="ECO:0000259" key="8">
    <source>
        <dbReference type="Pfam" id="PF09118"/>
    </source>
</evidence>
<dbReference type="CDD" id="cd02851">
    <property type="entry name" value="E_set_GO_C"/>
    <property type="match status" value="1"/>
</dbReference>
<dbReference type="InterPro" id="IPR011043">
    <property type="entry name" value="Gal_Oxase/kelch_b-propeller"/>
</dbReference>
<reference evidence="9" key="1">
    <citation type="submission" date="2018-10" db="EMBL/GenBank/DDBJ databases">
        <title>Population genomic analysis revealed the cold adaptation of white poplar.</title>
        <authorList>
            <person name="Liu Y.-J."/>
        </authorList>
    </citation>
    <scope>NUCLEOTIDE SEQUENCE [LARGE SCALE GENOMIC DNA]</scope>
    <source>
        <strain evidence="9">PAL-ZL1</strain>
    </source>
</reference>
<evidence type="ECO:0000256" key="4">
    <source>
        <dbReference type="ARBA" id="ARBA00023002"/>
    </source>
</evidence>
<comment type="subcellular location">
    <subcellularLocation>
        <location evidence="1">Secreted</location>
    </subcellularLocation>
</comment>
<dbReference type="GO" id="GO:0016491">
    <property type="term" value="F:oxidoreductase activity"/>
    <property type="evidence" value="ECO:0007669"/>
    <property type="project" value="UniProtKB-KW"/>
</dbReference>
<comment type="caution">
    <text evidence="9">The sequence shown here is derived from an EMBL/GenBank/DDBJ whole genome shotgun (WGS) entry which is preliminary data.</text>
</comment>
<keyword evidence="3" id="KW-0732">Signal</keyword>
<dbReference type="Pfam" id="PF07250">
    <property type="entry name" value="Glyoxal_oxid_N"/>
    <property type="match status" value="1"/>
</dbReference>
<dbReference type="SUPFAM" id="SSF50965">
    <property type="entry name" value="Galactose oxidase, central domain"/>
    <property type="match status" value="1"/>
</dbReference>
<dbReference type="EMBL" id="RCHU01000254">
    <property type="protein sequence ID" value="TKS10091.1"/>
    <property type="molecule type" value="Genomic_DNA"/>
</dbReference>
<evidence type="ECO:0000256" key="3">
    <source>
        <dbReference type="ARBA" id="ARBA00022729"/>
    </source>
</evidence>
<dbReference type="AlphaFoldDB" id="A0A4U5QIT2"/>
<proteinExistence type="predicted"/>
<dbReference type="FunFam" id="2.130.10.80:FF:000001">
    <property type="entry name" value="Aldehyde oxidase GLOX"/>
    <property type="match status" value="1"/>
</dbReference>
<feature type="domain" description="Glyoxal oxidase N-terminal" evidence="7">
    <location>
        <begin position="147"/>
        <end position="535"/>
    </location>
</feature>